<dbReference type="RefSeq" id="WP_215219313.1">
    <property type="nucleotide sequence ID" value="NZ_OU015430.1"/>
</dbReference>
<evidence type="ECO:0000313" key="2">
    <source>
        <dbReference type="Proteomes" id="UP000680116"/>
    </source>
</evidence>
<evidence type="ECO:0008006" key="3">
    <source>
        <dbReference type="Google" id="ProtNLM"/>
    </source>
</evidence>
<proteinExistence type="predicted"/>
<organism evidence="1 2">
    <name type="scientific">Novilysobacter luteus</name>
    <dbReference type="NCBI Taxonomy" id="2822368"/>
    <lineage>
        <taxon>Bacteria</taxon>
        <taxon>Pseudomonadati</taxon>
        <taxon>Pseudomonadota</taxon>
        <taxon>Gammaproteobacteria</taxon>
        <taxon>Lysobacterales</taxon>
        <taxon>Lysobacteraceae</taxon>
        <taxon>Novilysobacter</taxon>
    </lineage>
</organism>
<evidence type="ECO:0000313" key="1">
    <source>
        <dbReference type="EMBL" id="CAG4968506.1"/>
    </source>
</evidence>
<keyword evidence="2" id="KW-1185">Reference proteome</keyword>
<reference evidence="1 2" key="1">
    <citation type="submission" date="2021-04" db="EMBL/GenBank/DDBJ databases">
        <authorList>
            <person name="Rodrigo-Torres L."/>
            <person name="Arahal R. D."/>
            <person name="Lucena T."/>
        </authorList>
    </citation>
    <scope>NUCLEOTIDE SEQUENCE [LARGE SCALE GENOMIC DNA]</scope>
    <source>
        <strain evidence="1 2">CECT 30171</strain>
    </source>
</reference>
<name>A0ABN7QVS3_9GAMM</name>
<sequence length="137" mass="15403">MLATKIHSEVAPRQVWSSDPIVAPISKPGSQSSAASDLEFLQELGNSNVLDRLKDIFQLARINDRSNDRAIRLPDVLHILSIGKSSWYQRLNARSPSYDPLAPKPFKLGNSERSPSVWWYSEVIAYLEIRAAASRTR</sequence>
<gene>
    <name evidence="1" type="ORF">LYB30171_00287</name>
</gene>
<protein>
    <recommendedName>
        <fullName evidence="3">AlpA family phage regulatory protein</fullName>
    </recommendedName>
</protein>
<accession>A0ABN7QVS3</accession>
<dbReference type="Proteomes" id="UP000680116">
    <property type="component" value="Chromosome"/>
</dbReference>
<dbReference type="EMBL" id="OU015430">
    <property type="protein sequence ID" value="CAG4968506.1"/>
    <property type="molecule type" value="Genomic_DNA"/>
</dbReference>